<sequence length="164" mass="18128">MGQGANPNERKSCHKLQAEYADLIKYQMNRQGISLRRLVDEGIIKSSHRSGLFERIADGSVSTAEFNRINERLGIDPVRAAIAVHCFVSPESYEDPCCETSAHLAIALALQLSEEMAACDGTFEPIREALCHGIAQRTSSAIARHHTALEARRHDPALFDRPFG</sequence>
<evidence type="ECO:0000313" key="3">
    <source>
        <dbReference type="Proteomes" id="UP000031338"/>
    </source>
</evidence>
<accession>A0A0B9AK78</accession>
<proteinExistence type="predicted"/>
<evidence type="ECO:0000313" key="2">
    <source>
        <dbReference type="EMBL" id="KHS49679.1"/>
    </source>
</evidence>
<evidence type="ECO:0000313" key="1">
    <source>
        <dbReference type="EMBL" id="KHS49457.1"/>
    </source>
</evidence>
<keyword evidence="3" id="KW-1185">Reference proteome</keyword>
<dbReference type="EMBL" id="JRVC01000001">
    <property type="protein sequence ID" value="KHS49457.1"/>
    <property type="molecule type" value="Genomic_DNA"/>
</dbReference>
<reference evidence="2 3" key="1">
    <citation type="submission" date="2014-10" db="EMBL/GenBank/DDBJ databases">
        <title>Draft genome sequence of Novosphingobium subterraneum DSM 12447.</title>
        <authorList>
            <person name="Gan H.M."/>
            <person name="Gan H.Y."/>
            <person name="Savka M.A."/>
        </authorList>
    </citation>
    <scope>NUCLEOTIDE SEQUENCE [LARGE SCALE GENOMIC DNA]</scope>
    <source>
        <strain evidence="2 3">DSM 12447</strain>
    </source>
</reference>
<dbReference type="EMBL" id="JRVC01000001">
    <property type="protein sequence ID" value="KHS49679.1"/>
    <property type="molecule type" value="Genomic_DNA"/>
</dbReference>
<dbReference type="AlphaFoldDB" id="A0A0B9AK78"/>
<dbReference type="PATRIC" id="fig|48936.3.peg.163"/>
<dbReference type="Proteomes" id="UP000031338">
    <property type="component" value="Unassembled WGS sequence"/>
</dbReference>
<gene>
    <name evidence="1" type="ORF">NJ75_00160</name>
    <name evidence="2" type="ORF">NJ75_00382</name>
</gene>
<protein>
    <submittedName>
        <fullName evidence="2">Uncharacterized protein</fullName>
    </submittedName>
</protein>
<comment type="caution">
    <text evidence="2">The sequence shown here is derived from an EMBL/GenBank/DDBJ whole genome shotgun (WGS) entry which is preliminary data.</text>
</comment>
<name>A0A0B9AK78_9SPHN</name>
<organism evidence="2 3">
    <name type="scientific">Novosphingobium subterraneum</name>
    <dbReference type="NCBI Taxonomy" id="48936"/>
    <lineage>
        <taxon>Bacteria</taxon>
        <taxon>Pseudomonadati</taxon>
        <taxon>Pseudomonadota</taxon>
        <taxon>Alphaproteobacteria</taxon>
        <taxon>Sphingomonadales</taxon>
        <taxon>Sphingomonadaceae</taxon>
        <taxon>Novosphingobium</taxon>
    </lineage>
</organism>
<dbReference type="STRING" id="48936.NJ75_00160"/>
<dbReference type="RefSeq" id="WP_039330819.1">
    <property type="nucleotide sequence ID" value="NZ_JRVC01000001.1"/>
</dbReference>